<dbReference type="Pfam" id="PF00153">
    <property type="entry name" value="Mito_carr"/>
    <property type="match status" value="3"/>
</dbReference>
<dbReference type="GO" id="GO:0016020">
    <property type="term" value="C:membrane"/>
    <property type="evidence" value="ECO:0007669"/>
    <property type="project" value="UniProtKB-SubCell"/>
</dbReference>
<dbReference type="PROSITE" id="PS50920">
    <property type="entry name" value="SOLCAR"/>
    <property type="match status" value="3"/>
</dbReference>
<dbReference type="Gene3D" id="1.50.40.10">
    <property type="entry name" value="Mitochondrial carrier domain"/>
    <property type="match status" value="1"/>
</dbReference>
<feature type="repeat" description="Solcar" evidence="6">
    <location>
        <begin position="23"/>
        <end position="111"/>
    </location>
</feature>
<sequence>MKKPEHVYTVPLAQPIPSNSDLSWHLLTGVKFTQGISGGISRTVTSPLERLKILRQCSSTEYNGLSFWQSMKKFNDLEGFRGFFKGNGSNIIRIVPFSALEFYAFEKAKYSLLPSDNPRHKGWLLICGSISGIVASFCTYPLDLVRTILSINVDRGGSGIAKETVRIFKSEGVFGLYKGLNMTLFGIAPFIGIKMSTFDILKARYLQDPKDKNIGKKTLVLGGVAGAVATALTYPTDLLRRKMQLITYNKNLETPYKNIFQCIRWIYINEGIPGFYKGLVPCFAKVIPAMAVAFAVNEELKKLFNVRSS</sequence>
<keyword evidence="9" id="KW-1185">Reference proteome</keyword>
<keyword evidence="4" id="KW-0677">Repeat</keyword>
<protein>
    <submittedName>
        <fullName evidence="8">Uncharacterized protein</fullName>
    </submittedName>
</protein>
<dbReference type="SUPFAM" id="SSF103506">
    <property type="entry name" value="Mitochondrial carrier"/>
    <property type="match status" value="1"/>
</dbReference>
<dbReference type="EMBL" id="MPUH01001156">
    <property type="protein sequence ID" value="OMJ69797.1"/>
    <property type="molecule type" value="Genomic_DNA"/>
</dbReference>
<name>A0A1R2AZ82_9CILI</name>
<evidence type="ECO:0000256" key="5">
    <source>
        <dbReference type="ARBA" id="ARBA00023136"/>
    </source>
</evidence>
<accession>A0A1R2AZ82</accession>
<dbReference type="GO" id="GO:0055085">
    <property type="term" value="P:transmembrane transport"/>
    <property type="evidence" value="ECO:0007669"/>
    <property type="project" value="InterPro"/>
</dbReference>
<evidence type="ECO:0000256" key="3">
    <source>
        <dbReference type="ARBA" id="ARBA00022692"/>
    </source>
</evidence>
<comment type="caution">
    <text evidence="8">The sequence shown here is derived from an EMBL/GenBank/DDBJ whole genome shotgun (WGS) entry which is preliminary data.</text>
</comment>
<organism evidence="8 9">
    <name type="scientific">Stentor coeruleus</name>
    <dbReference type="NCBI Taxonomy" id="5963"/>
    <lineage>
        <taxon>Eukaryota</taxon>
        <taxon>Sar</taxon>
        <taxon>Alveolata</taxon>
        <taxon>Ciliophora</taxon>
        <taxon>Postciliodesmatophora</taxon>
        <taxon>Heterotrichea</taxon>
        <taxon>Heterotrichida</taxon>
        <taxon>Stentoridae</taxon>
        <taxon>Stentor</taxon>
    </lineage>
</organism>
<gene>
    <name evidence="8" type="ORF">SteCoe_32382</name>
</gene>
<dbReference type="Proteomes" id="UP000187209">
    <property type="component" value="Unassembled WGS sequence"/>
</dbReference>
<feature type="repeat" description="Solcar" evidence="6">
    <location>
        <begin position="217"/>
        <end position="303"/>
    </location>
</feature>
<dbReference type="AlphaFoldDB" id="A0A1R2AZ82"/>
<evidence type="ECO:0000313" key="8">
    <source>
        <dbReference type="EMBL" id="OMJ69797.1"/>
    </source>
</evidence>
<evidence type="ECO:0000256" key="6">
    <source>
        <dbReference type="PROSITE-ProRule" id="PRU00282"/>
    </source>
</evidence>
<dbReference type="PANTHER" id="PTHR24089">
    <property type="entry name" value="SOLUTE CARRIER FAMILY 25"/>
    <property type="match status" value="1"/>
</dbReference>
<comment type="similarity">
    <text evidence="7">Belongs to the mitochondrial carrier (TC 2.A.29) family.</text>
</comment>
<keyword evidence="2 7" id="KW-0813">Transport</keyword>
<keyword evidence="5 6" id="KW-0472">Membrane</keyword>
<evidence type="ECO:0000313" key="9">
    <source>
        <dbReference type="Proteomes" id="UP000187209"/>
    </source>
</evidence>
<dbReference type="InterPro" id="IPR002067">
    <property type="entry name" value="MCP"/>
</dbReference>
<dbReference type="OrthoDB" id="270584at2759"/>
<evidence type="ECO:0000256" key="7">
    <source>
        <dbReference type="RuleBase" id="RU000488"/>
    </source>
</evidence>
<feature type="repeat" description="Solcar" evidence="6">
    <location>
        <begin position="119"/>
        <end position="204"/>
    </location>
</feature>
<dbReference type="PRINTS" id="PR00926">
    <property type="entry name" value="MITOCARRIER"/>
</dbReference>
<dbReference type="InterPro" id="IPR018108">
    <property type="entry name" value="MCP_transmembrane"/>
</dbReference>
<proteinExistence type="inferred from homology"/>
<comment type="subcellular location">
    <subcellularLocation>
        <location evidence="1">Membrane</location>
        <topology evidence="1">Multi-pass membrane protein</topology>
    </subcellularLocation>
</comment>
<evidence type="ECO:0000256" key="4">
    <source>
        <dbReference type="ARBA" id="ARBA00022737"/>
    </source>
</evidence>
<evidence type="ECO:0000256" key="1">
    <source>
        <dbReference type="ARBA" id="ARBA00004141"/>
    </source>
</evidence>
<reference evidence="8 9" key="1">
    <citation type="submission" date="2016-11" db="EMBL/GenBank/DDBJ databases">
        <title>The macronuclear genome of Stentor coeruleus: a giant cell with tiny introns.</title>
        <authorList>
            <person name="Slabodnick M."/>
            <person name="Ruby J.G."/>
            <person name="Reiff S.B."/>
            <person name="Swart E.C."/>
            <person name="Gosai S."/>
            <person name="Prabakaran S."/>
            <person name="Witkowska E."/>
            <person name="Larue G.E."/>
            <person name="Fisher S."/>
            <person name="Freeman R.M."/>
            <person name="Gunawardena J."/>
            <person name="Chu W."/>
            <person name="Stover N.A."/>
            <person name="Gregory B.D."/>
            <person name="Nowacki M."/>
            <person name="Derisi J."/>
            <person name="Roy S.W."/>
            <person name="Marshall W.F."/>
            <person name="Sood P."/>
        </authorList>
    </citation>
    <scope>NUCLEOTIDE SEQUENCE [LARGE SCALE GENOMIC DNA]</scope>
    <source>
        <strain evidence="8">WM001</strain>
    </source>
</reference>
<dbReference type="InterPro" id="IPR023395">
    <property type="entry name" value="MCP_dom_sf"/>
</dbReference>
<evidence type="ECO:0000256" key="2">
    <source>
        <dbReference type="ARBA" id="ARBA00022448"/>
    </source>
</evidence>
<keyword evidence="3 6" id="KW-0812">Transmembrane</keyword>